<feature type="compositionally biased region" description="Acidic residues" evidence="1">
    <location>
        <begin position="545"/>
        <end position="555"/>
    </location>
</feature>
<dbReference type="EMBL" id="JAULRT010000062">
    <property type="protein sequence ID" value="MDO3383884.1"/>
    <property type="molecule type" value="Genomic_DNA"/>
</dbReference>
<feature type="domain" description="VWFA" evidence="4">
    <location>
        <begin position="29"/>
        <end position="211"/>
    </location>
</feature>
<dbReference type="PROSITE" id="PS50234">
    <property type="entry name" value="VWFA"/>
    <property type="match status" value="1"/>
</dbReference>
<dbReference type="PANTHER" id="PTHR37947">
    <property type="entry name" value="BLL2462 PROTEIN"/>
    <property type="match status" value="1"/>
</dbReference>
<dbReference type="SMART" id="SM00327">
    <property type="entry name" value="VWA"/>
    <property type="match status" value="1"/>
</dbReference>
<feature type="signal peptide" evidence="3">
    <location>
        <begin position="1"/>
        <end position="22"/>
    </location>
</feature>
<sequence>MGLMAKTLAMVLLLVVSLPSMGQGGEPADVRLVVDISGSMKQTDPENLRVPALELLVKLLPESSRAGVWTFGQQVNMLVPYDSVDERWKEQALGETGNINSVGLFTHIGKALERATEVPPGGERAGVVLLTDGKVDIDKSAARNARERERILAELLPQLKVRGFTLHTIALSDDADIDLLQQLSGSTDGRHAVVRSAEELMQAYLQIFDQAVPAKRLPLKDNRFLVDDSVEEFTALIFRAADGEPAQLVAPSGKRLSARDYGANTRWYSADGYDLITVREPEAGQWQVIAEQAPQNRVTVVSDLELLVEPLPNNLVAGKSVTLNFGLYEKGEPVADTDFLSLLTARARISQVGSPASWAIELIDETPTKGVFSEPLPAFTERGEYLISLVVDGKTFAREYQHRLRVGSLFTVAMDKRIDSKTVSYTLSVEADSQLINSAQSAVVAHVKQSTGDSALRSLTQTEPGHWTLTLVPELPGRYLIELNASGEDAAGASFDESLPNQYFDYPAEGDPVVTEADREIEQLEQALADERAALARELNGETEPAPEPEAEPEPPAEKAPEPAPEPEAEPEQKAVDTGQSSGINWLLIAAVAAGNLALIGLIYWAYRRFSSKDVQSELDEFEQQLKQAGESEAAQATASDSVALDDSDPMAALDALAEPGMDDEALFPVDEDTASDDDDLPMDDLGSDDEDDKKP</sequence>
<proteinExistence type="predicted"/>
<organism evidence="5 6">
    <name type="scientific">Gilvimarinus algae</name>
    <dbReference type="NCBI Taxonomy" id="3058037"/>
    <lineage>
        <taxon>Bacteria</taxon>
        <taxon>Pseudomonadati</taxon>
        <taxon>Pseudomonadota</taxon>
        <taxon>Gammaproteobacteria</taxon>
        <taxon>Cellvibrionales</taxon>
        <taxon>Cellvibrionaceae</taxon>
        <taxon>Gilvimarinus</taxon>
    </lineage>
</organism>
<dbReference type="Pfam" id="PF00092">
    <property type="entry name" value="VWA"/>
    <property type="match status" value="1"/>
</dbReference>
<feature type="transmembrane region" description="Helical" evidence="2">
    <location>
        <begin position="586"/>
        <end position="607"/>
    </location>
</feature>
<keyword evidence="3" id="KW-0732">Signal</keyword>
<dbReference type="RefSeq" id="WP_302714980.1">
    <property type="nucleotide sequence ID" value="NZ_JAULRT010000062.1"/>
</dbReference>
<dbReference type="CDD" id="cd00198">
    <property type="entry name" value="vWFA"/>
    <property type="match status" value="1"/>
</dbReference>
<feature type="region of interest" description="Disordered" evidence="1">
    <location>
        <begin position="539"/>
        <end position="578"/>
    </location>
</feature>
<keyword evidence="2" id="KW-0472">Membrane</keyword>
<reference evidence="5" key="1">
    <citation type="submission" date="2023-07" db="EMBL/GenBank/DDBJ databases">
        <title>Gilvimarinus algae sp. nov., isolated from the surface of Kelp.</title>
        <authorList>
            <person name="Sun Y.Y."/>
            <person name="Gong Y."/>
            <person name="Du Z.J."/>
        </authorList>
    </citation>
    <scope>NUCLEOTIDE SEQUENCE</scope>
    <source>
        <strain evidence="5">SDUM040014</strain>
    </source>
</reference>
<feature type="compositionally biased region" description="Acidic residues" evidence="1">
    <location>
        <begin position="661"/>
        <end position="696"/>
    </location>
</feature>
<keyword evidence="2" id="KW-1133">Transmembrane helix</keyword>
<feature type="region of interest" description="Disordered" evidence="1">
    <location>
        <begin position="630"/>
        <end position="649"/>
    </location>
</feature>
<keyword evidence="2" id="KW-0812">Transmembrane</keyword>
<dbReference type="Gene3D" id="3.40.50.410">
    <property type="entry name" value="von Willebrand factor, type A domain"/>
    <property type="match status" value="1"/>
</dbReference>
<dbReference type="Proteomes" id="UP001168380">
    <property type="component" value="Unassembled WGS sequence"/>
</dbReference>
<keyword evidence="6" id="KW-1185">Reference proteome</keyword>
<evidence type="ECO:0000256" key="2">
    <source>
        <dbReference type="SAM" id="Phobius"/>
    </source>
</evidence>
<evidence type="ECO:0000313" key="6">
    <source>
        <dbReference type="Proteomes" id="UP001168380"/>
    </source>
</evidence>
<feature type="region of interest" description="Disordered" evidence="1">
    <location>
        <begin position="660"/>
        <end position="696"/>
    </location>
</feature>
<accession>A0ABT8TIF7</accession>
<name>A0ABT8TIF7_9GAMM</name>
<dbReference type="PANTHER" id="PTHR37947:SF1">
    <property type="entry name" value="BLL2462 PROTEIN"/>
    <property type="match status" value="1"/>
</dbReference>
<evidence type="ECO:0000256" key="3">
    <source>
        <dbReference type="SAM" id="SignalP"/>
    </source>
</evidence>
<dbReference type="InterPro" id="IPR036465">
    <property type="entry name" value="vWFA_dom_sf"/>
</dbReference>
<comment type="caution">
    <text evidence="5">The sequence shown here is derived from an EMBL/GenBank/DDBJ whole genome shotgun (WGS) entry which is preliminary data.</text>
</comment>
<protein>
    <submittedName>
        <fullName evidence="5">VWA domain-containing protein</fullName>
    </submittedName>
</protein>
<dbReference type="InterPro" id="IPR017868">
    <property type="entry name" value="Filamin/ABP280_repeat-like"/>
</dbReference>
<feature type="chain" id="PRO_5045570768" evidence="3">
    <location>
        <begin position="23"/>
        <end position="696"/>
    </location>
</feature>
<evidence type="ECO:0000259" key="4">
    <source>
        <dbReference type="PROSITE" id="PS50234"/>
    </source>
</evidence>
<evidence type="ECO:0000313" key="5">
    <source>
        <dbReference type="EMBL" id="MDO3383884.1"/>
    </source>
</evidence>
<dbReference type="SUPFAM" id="SSF53300">
    <property type="entry name" value="vWA-like"/>
    <property type="match status" value="1"/>
</dbReference>
<gene>
    <name evidence="5" type="ORF">QWI16_17005</name>
</gene>
<evidence type="ECO:0000256" key="1">
    <source>
        <dbReference type="SAM" id="MobiDB-lite"/>
    </source>
</evidence>
<dbReference type="InterPro" id="IPR002035">
    <property type="entry name" value="VWF_A"/>
</dbReference>
<dbReference type="PROSITE" id="PS50194">
    <property type="entry name" value="FILAMIN_REPEAT"/>
    <property type="match status" value="1"/>
</dbReference>